<dbReference type="Proteomes" id="UP000774130">
    <property type="component" value="Unassembled WGS sequence"/>
</dbReference>
<proteinExistence type="predicted"/>
<keyword evidence="1" id="KW-0805">Transcription regulation</keyword>
<dbReference type="PROSITE" id="PS51000">
    <property type="entry name" value="HTH_DEOR_2"/>
    <property type="match status" value="1"/>
</dbReference>
<dbReference type="InterPro" id="IPR018356">
    <property type="entry name" value="Tscrpt_reg_HTH_DeoR_CS"/>
</dbReference>
<accession>A0ABS6TA20</accession>
<evidence type="ECO:0000256" key="3">
    <source>
        <dbReference type="ARBA" id="ARBA00023163"/>
    </source>
</evidence>
<name>A0ABS6TA20_9ENTE</name>
<feature type="domain" description="HTH deoR-type" evidence="4">
    <location>
        <begin position="2"/>
        <end position="57"/>
    </location>
</feature>
<dbReference type="EMBL" id="JAHUZB010000001">
    <property type="protein sequence ID" value="MBV7389748.1"/>
    <property type="molecule type" value="Genomic_DNA"/>
</dbReference>
<evidence type="ECO:0000256" key="2">
    <source>
        <dbReference type="ARBA" id="ARBA00023125"/>
    </source>
</evidence>
<reference evidence="5 6" key="1">
    <citation type="submission" date="2021-06" db="EMBL/GenBank/DDBJ databases">
        <title>Enterococcus alishanensis sp. nov., a novel lactic acid bacterium isolated from fresh coffee beans.</title>
        <authorList>
            <person name="Chen Y.-S."/>
        </authorList>
    </citation>
    <scope>NUCLEOTIDE SEQUENCE [LARGE SCALE GENOMIC DNA]</scope>
    <source>
        <strain evidence="5 6">ALS3</strain>
    </source>
</reference>
<dbReference type="GO" id="GO:0003677">
    <property type="term" value="F:DNA binding"/>
    <property type="evidence" value="ECO:0007669"/>
    <property type="project" value="UniProtKB-KW"/>
</dbReference>
<evidence type="ECO:0000313" key="5">
    <source>
        <dbReference type="EMBL" id="MBV7389748.1"/>
    </source>
</evidence>
<evidence type="ECO:0000313" key="6">
    <source>
        <dbReference type="Proteomes" id="UP000774130"/>
    </source>
</evidence>
<dbReference type="SMART" id="SM00420">
    <property type="entry name" value="HTH_DEOR"/>
    <property type="match status" value="1"/>
</dbReference>
<dbReference type="Pfam" id="PF00455">
    <property type="entry name" value="DeoRC"/>
    <property type="match status" value="1"/>
</dbReference>
<dbReference type="InterPro" id="IPR001034">
    <property type="entry name" value="DeoR_HTH"/>
</dbReference>
<dbReference type="Pfam" id="PF08220">
    <property type="entry name" value="HTH_DeoR"/>
    <property type="match status" value="1"/>
</dbReference>
<keyword evidence="3" id="KW-0804">Transcription</keyword>
<keyword evidence="6" id="KW-1185">Reference proteome</keyword>
<keyword evidence="2 5" id="KW-0238">DNA-binding</keyword>
<evidence type="ECO:0000259" key="4">
    <source>
        <dbReference type="PROSITE" id="PS51000"/>
    </source>
</evidence>
<dbReference type="PANTHER" id="PTHR30363:SF44">
    <property type="entry name" value="AGA OPERON TRANSCRIPTIONAL REPRESSOR-RELATED"/>
    <property type="match status" value="1"/>
</dbReference>
<comment type="caution">
    <text evidence="5">The sequence shown here is derived from an EMBL/GenBank/DDBJ whole genome shotgun (WGS) entry which is preliminary data.</text>
</comment>
<protein>
    <submittedName>
        <fullName evidence="5">DeoR/GlpR family DNA-binding transcription regulator</fullName>
    </submittedName>
</protein>
<organism evidence="5 6">
    <name type="scientific">Enterococcus alishanensis</name>
    <dbReference type="NCBI Taxonomy" id="1303817"/>
    <lineage>
        <taxon>Bacteria</taxon>
        <taxon>Bacillati</taxon>
        <taxon>Bacillota</taxon>
        <taxon>Bacilli</taxon>
        <taxon>Lactobacillales</taxon>
        <taxon>Enterococcaceae</taxon>
        <taxon>Enterococcus</taxon>
    </lineage>
</organism>
<dbReference type="SMART" id="SM01134">
    <property type="entry name" value="DeoRC"/>
    <property type="match status" value="1"/>
</dbReference>
<dbReference type="InterPro" id="IPR050313">
    <property type="entry name" value="Carb_Metab_HTH_regulators"/>
</dbReference>
<gene>
    <name evidence="5" type="ORF">KUA55_03585</name>
</gene>
<sequence>MNTDRQELILAVLRKKKKMTILALARAVNYSESTVRRDIRYMEKINLVKQEKGSVSFIKDKLKESPFEFKVRTNKDRKRQIGKIAVDFIEDYNTIFLDASTTALYLAKHLGTFENLRIFTTNLETASLLEKRTKNDVYMLGGYVKNGVTNGLETFKQLSGINFDVAFISSGAISADQGLSENEETEALLKQRIRENTNELIGIIDSSKFNKFYTFNSLQLSNLDYLISDEKPDTHFTEVLEKIQLDLFY</sequence>
<dbReference type="PROSITE" id="PS00894">
    <property type="entry name" value="HTH_DEOR_1"/>
    <property type="match status" value="1"/>
</dbReference>
<evidence type="ECO:0000256" key="1">
    <source>
        <dbReference type="ARBA" id="ARBA00023015"/>
    </source>
</evidence>
<dbReference type="InterPro" id="IPR014036">
    <property type="entry name" value="DeoR-like_C"/>
</dbReference>
<dbReference type="PANTHER" id="PTHR30363">
    <property type="entry name" value="HTH-TYPE TRANSCRIPTIONAL REGULATOR SRLR-RELATED"/>
    <property type="match status" value="1"/>
</dbReference>
<dbReference type="RefSeq" id="WP_218324792.1">
    <property type="nucleotide sequence ID" value="NZ_JAHUZB010000001.1"/>
</dbReference>